<feature type="transmembrane region" description="Helical" evidence="1">
    <location>
        <begin position="116"/>
        <end position="135"/>
    </location>
</feature>
<keyword evidence="1" id="KW-0472">Membrane</keyword>
<sequence>MPEIRSTNPFVNAARKVYHPLHFEKGYNFTLYFIFAGALLGFVLARLQFLDIDGIFCNFKSTTGSAAPGECYWYSMHLYRVGIILHLGCILPAAFLAVFQFTPIIRHTFTLYHRMAGYVIVTLVLVANAGALIIAPHAFGGTLTTQTGVGLLAILSTVGIFLAVYNIRRMQIDQHRKWMLRTWFYMGSIITLRIIQNIAVRIISEIPSTFYQTTSCPEIVSIYGSSAAAYHFYPACEPANAALNPNNIVVVAANFHGNPIELGAALDITFPMAMWLAIVMHVVGVELYIMFTPREHERLRKVSWERQMARGYLNPGSAGLVPEMVGDMDAWTPPAKSATGDESAVI</sequence>
<dbReference type="Pfam" id="PF10067">
    <property type="entry name" value="DUF2306"/>
    <property type="match status" value="1"/>
</dbReference>
<organism evidence="2 3">
    <name type="scientific">Athelia psychrophila</name>
    <dbReference type="NCBI Taxonomy" id="1759441"/>
    <lineage>
        <taxon>Eukaryota</taxon>
        <taxon>Fungi</taxon>
        <taxon>Dikarya</taxon>
        <taxon>Basidiomycota</taxon>
        <taxon>Agaricomycotina</taxon>
        <taxon>Agaricomycetes</taxon>
        <taxon>Agaricomycetidae</taxon>
        <taxon>Atheliales</taxon>
        <taxon>Atheliaceae</taxon>
        <taxon>Athelia</taxon>
    </lineage>
</organism>
<protein>
    <recommendedName>
        <fullName evidence="4">DUF2306 domain-containing protein</fullName>
    </recommendedName>
</protein>
<feature type="transmembrane region" description="Helical" evidence="1">
    <location>
        <begin position="83"/>
        <end position="104"/>
    </location>
</feature>
<dbReference type="Proteomes" id="UP000076532">
    <property type="component" value="Unassembled WGS sequence"/>
</dbReference>
<keyword evidence="1" id="KW-0812">Transmembrane</keyword>
<dbReference type="AlphaFoldDB" id="A0A166NIP4"/>
<keyword evidence="3" id="KW-1185">Reference proteome</keyword>
<evidence type="ECO:0000313" key="2">
    <source>
        <dbReference type="EMBL" id="KZP25044.1"/>
    </source>
</evidence>
<dbReference type="EMBL" id="KV417523">
    <property type="protein sequence ID" value="KZP25044.1"/>
    <property type="molecule type" value="Genomic_DNA"/>
</dbReference>
<keyword evidence="1" id="KW-1133">Transmembrane helix</keyword>
<dbReference type="OrthoDB" id="193478at2759"/>
<name>A0A166NIP4_9AGAM</name>
<evidence type="ECO:0000313" key="3">
    <source>
        <dbReference type="Proteomes" id="UP000076532"/>
    </source>
</evidence>
<accession>A0A166NIP4</accession>
<dbReference type="STRING" id="436010.A0A166NIP4"/>
<evidence type="ECO:0008006" key="4">
    <source>
        <dbReference type="Google" id="ProtNLM"/>
    </source>
</evidence>
<feature type="transmembrane region" description="Helical" evidence="1">
    <location>
        <begin position="272"/>
        <end position="291"/>
    </location>
</feature>
<feature type="transmembrane region" description="Helical" evidence="1">
    <location>
        <begin position="183"/>
        <end position="203"/>
    </location>
</feature>
<reference evidence="2 3" key="1">
    <citation type="journal article" date="2016" name="Mol. Biol. Evol.">
        <title>Comparative Genomics of Early-Diverging Mushroom-Forming Fungi Provides Insights into the Origins of Lignocellulose Decay Capabilities.</title>
        <authorList>
            <person name="Nagy L.G."/>
            <person name="Riley R."/>
            <person name="Tritt A."/>
            <person name="Adam C."/>
            <person name="Daum C."/>
            <person name="Floudas D."/>
            <person name="Sun H."/>
            <person name="Yadav J.S."/>
            <person name="Pangilinan J."/>
            <person name="Larsson K.H."/>
            <person name="Matsuura K."/>
            <person name="Barry K."/>
            <person name="Labutti K."/>
            <person name="Kuo R."/>
            <person name="Ohm R.A."/>
            <person name="Bhattacharya S.S."/>
            <person name="Shirouzu T."/>
            <person name="Yoshinaga Y."/>
            <person name="Martin F.M."/>
            <person name="Grigoriev I.V."/>
            <person name="Hibbett D.S."/>
        </authorList>
    </citation>
    <scope>NUCLEOTIDE SEQUENCE [LARGE SCALE GENOMIC DNA]</scope>
    <source>
        <strain evidence="2 3">CBS 109695</strain>
    </source>
</reference>
<feature type="transmembrane region" description="Helical" evidence="1">
    <location>
        <begin position="147"/>
        <end position="167"/>
    </location>
</feature>
<dbReference type="InterPro" id="IPR018750">
    <property type="entry name" value="DUF2306_membrane"/>
</dbReference>
<evidence type="ECO:0000256" key="1">
    <source>
        <dbReference type="SAM" id="Phobius"/>
    </source>
</evidence>
<proteinExistence type="predicted"/>
<feature type="transmembrane region" description="Helical" evidence="1">
    <location>
        <begin position="29"/>
        <end position="49"/>
    </location>
</feature>
<gene>
    <name evidence="2" type="ORF">FIBSPDRAFT_929591</name>
</gene>